<organism evidence="3 4">
    <name type="scientific">Trichogramma kaykai</name>
    <dbReference type="NCBI Taxonomy" id="54128"/>
    <lineage>
        <taxon>Eukaryota</taxon>
        <taxon>Metazoa</taxon>
        <taxon>Ecdysozoa</taxon>
        <taxon>Arthropoda</taxon>
        <taxon>Hexapoda</taxon>
        <taxon>Insecta</taxon>
        <taxon>Pterygota</taxon>
        <taxon>Neoptera</taxon>
        <taxon>Endopterygota</taxon>
        <taxon>Hymenoptera</taxon>
        <taxon>Apocrita</taxon>
        <taxon>Proctotrupomorpha</taxon>
        <taxon>Chalcidoidea</taxon>
        <taxon>Trichogrammatidae</taxon>
        <taxon>Trichogramma</taxon>
    </lineage>
</organism>
<name>A0ABD2XIM8_9HYME</name>
<evidence type="ECO:0000313" key="3">
    <source>
        <dbReference type="EMBL" id="KAL3404653.1"/>
    </source>
</evidence>
<feature type="region of interest" description="Disordered" evidence="1">
    <location>
        <begin position="1"/>
        <end position="41"/>
    </location>
</feature>
<proteinExistence type="predicted"/>
<comment type="caution">
    <text evidence="3">The sequence shown here is derived from an EMBL/GenBank/DDBJ whole genome shotgun (WGS) entry which is preliminary data.</text>
</comment>
<reference evidence="3 4" key="1">
    <citation type="journal article" date="2024" name="bioRxiv">
        <title>A reference genome for Trichogramma kaykai: A tiny desert-dwelling parasitoid wasp with competing sex-ratio distorters.</title>
        <authorList>
            <person name="Culotta J."/>
            <person name="Lindsey A.R."/>
        </authorList>
    </citation>
    <scope>NUCLEOTIDE SEQUENCE [LARGE SCALE GENOMIC DNA]</scope>
    <source>
        <strain evidence="3 4">KSX58</strain>
    </source>
</reference>
<keyword evidence="2" id="KW-0812">Transmembrane</keyword>
<sequence length="170" mass="20088">MAKKRSKNQNGRKEKTRIDEESSDTLNGHKQKTHIDKESSDTLNQIKQRYEKIEKQRKNELVTDATKPKNERFYDELPSDIPRKDLLHNNPLYSLRDETNSVRIREPLTKFRIGYDWLRQFKVIVCVLCFSLSYLIATVFLSVCMLSAITSIFDPEDILQFINNLKNMFK</sequence>
<dbReference type="AlphaFoldDB" id="A0ABD2XIM8"/>
<dbReference type="Proteomes" id="UP001627154">
    <property type="component" value="Unassembled WGS sequence"/>
</dbReference>
<accession>A0ABD2XIM8</accession>
<feature type="compositionally biased region" description="Basic and acidic residues" evidence="1">
    <location>
        <begin position="11"/>
        <end position="20"/>
    </location>
</feature>
<evidence type="ECO:0000256" key="1">
    <source>
        <dbReference type="SAM" id="MobiDB-lite"/>
    </source>
</evidence>
<keyword evidence="2" id="KW-0472">Membrane</keyword>
<gene>
    <name evidence="3" type="ORF">TKK_002706</name>
</gene>
<evidence type="ECO:0000256" key="2">
    <source>
        <dbReference type="SAM" id="Phobius"/>
    </source>
</evidence>
<keyword evidence="4" id="KW-1185">Reference proteome</keyword>
<keyword evidence="2" id="KW-1133">Transmembrane helix</keyword>
<protein>
    <submittedName>
        <fullName evidence="3">Uncharacterized protein</fullName>
    </submittedName>
</protein>
<evidence type="ECO:0000313" key="4">
    <source>
        <dbReference type="Proteomes" id="UP001627154"/>
    </source>
</evidence>
<feature type="transmembrane region" description="Helical" evidence="2">
    <location>
        <begin position="123"/>
        <end position="149"/>
    </location>
</feature>
<dbReference type="EMBL" id="JBJJXI010000023">
    <property type="protein sequence ID" value="KAL3404653.1"/>
    <property type="molecule type" value="Genomic_DNA"/>
</dbReference>